<comment type="caution">
    <text evidence="2">The sequence shown here is derived from an EMBL/GenBank/DDBJ whole genome shotgun (WGS) entry which is preliminary data.</text>
</comment>
<dbReference type="InterPro" id="IPR000073">
    <property type="entry name" value="AB_hydrolase_1"/>
</dbReference>
<dbReference type="SUPFAM" id="SSF53474">
    <property type="entry name" value="alpha/beta-Hydrolases"/>
    <property type="match status" value="1"/>
</dbReference>
<dbReference type="Gene3D" id="3.40.50.1820">
    <property type="entry name" value="alpha/beta hydrolase"/>
    <property type="match status" value="1"/>
</dbReference>
<dbReference type="InterPro" id="IPR050266">
    <property type="entry name" value="AB_hydrolase_sf"/>
</dbReference>
<protein>
    <recommendedName>
        <fullName evidence="1">AB hydrolase-1 domain-containing protein</fullName>
    </recommendedName>
</protein>
<feature type="domain" description="AB hydrolase-1" evidence="1">
    <location>
        <begin position="38"/>
        <end position="327"/>
    </location>
</feature>
<dbReference type="PANTHER" id="PTHR43798">
    <property type="entry name" value="MONOACYLGLYCEROL LIPASE"/>
    <property type="match status" value="1"/>
</dbReference>
<accession>A0ABD3PCG8</accession>
<proteinExistence type="predicted"/>
<dbReference type="EMBL" id="JALLAZ020000896">
    <property type="protein sequence ID" value="KAL3785283.1"/>
    <property type="molecule type" value="Genomic_DNA"/>
</dbReference>
<name>A0ABD3PCG8_9STRA</name>
<dbReference type="Proteomes" id="UP001530315">
    <property type="component" value="Unassembled WGS sequence"/>
</dbReference>
<gene>
    <name evidence="2" type="ORF">ACHAW5_008297</name>
</gene>
<keyword evidence="3" id="KW-1185">Reference proteome</keyword>
<dbReference type="AlphaFoldDB" id="A0ABD3PCG8"/>
<evidence type="ECO:0000313" key="3">
    <source>
        <dbReference type="Proteomes" id="UP001530315"/>
    </source>
</evidence>
<reference evidence="2 3" key="1">
    <citation type="submission" date="2024-10" db="EMBL/GenBank/DDBJ databases">
        <title>Updated reference genomes for cyclostephanoid diatoms.</title>
        <authorList>
            <person name="Roberts W.R."/>
            <person name="Alverson A.J."/>
        </authorList>
    </citation>
    <scope>NUCLEOTIDE SEQUENCE [LARGE SCALE GENOMIC DNA]</scope>
    <source>
        <strain evidence="2 3">AJA276-08</strain>
    </source>
</reference>
<dbReference type="PANTHER" id="PTHR43798:SF33">
    <property type="entry name" value="HYDROLASE, PUTATIVE (AFU_ORTHOLOGUE AFUA_2G14860)-RELATED"/>
    <property type="match status" value="1"/>
</dbReference>
<dbReference type="Pfam" id="PF12697">
    <property type="entry name" value="Abhydrolase_6"/>
    <property type="match status" value="1"/>
</dbReference>
<evidence type="ECO:0000259" key="1">
    <source>
        <dbReference type="Pfam" id="PF12697"/>
    </source>
</evidence>
<evidence type="ECO:0000313" key="2">
    <source>
        <dbReference type="EMBL" id="KAL3785283.1"/>
    </source>
</evidence>
<sequence>MTTSISAVEEFISLPLGKTFIRWDNILKSPENSASPVLLLIHGATVPSWQFDAIVPELIHTTTLEQYRVLRIDLYGHGRSARPDVKYNLDLFVSQVIDVIEHCCIGCQHIIGLGHSMGSAVLAKVVSIKRGIFRSLILVAPMLDYKSLNPHTRLLSLPVVGEALMRNSIVPTLIKRRMTRYGAIGMPELGDRFAMEIQTKHCQSSNLDSEISFSDMLLRMFRHGAVGNQYDAYQRLAEYKNERLASIKKDGNNANESLKVHVMWGEHDNVANESQITCILRRLGSIECADVDETHIKSCLEKSGVTYKKLEGLEHNLLLSHPKECADEISFFLNRVSF</sequence>
<organism evidence="2 3">
    <name type="scientific">Stephanodiscus triporus</name>
    <dbReference type="NCBI Taxonomy" id="2934178"/>
    <lineage>
        <taxon>Eukaryota</taxon>
        <taxon>Sar</taxon>
        <taxon>Stramenopiles</taxon>
        <taxon>Ochrophyta</taxon>
        <taxon>Bacillariophyta</taxon>
        <taxon>Coscinodiscophyceae</taxon>
        <taxon>Thalassiosirophycidae</taxon>
        <taxon>Stephanodiscales</taxon>
        <taxon>Stephanodiscaceae</taxon>
        <taxon>Stephanodiscus</taxon>
    </lineage>
</organism>
<dbReference type="InterPro" id="IPR029058">
    <property type="entry name" value="AB_hydrolase_fold"/>
</dbReference>